<dbReference type="Proteomes" id="UP000030518">
    <property type="component" value="Unassembled WGS sequence"/>
</dbReference>
<organism evidence="3 4">
    <name type="scientific">Lysobacter dokdonensis DS-58</name>
    <dbReference type="NCBI Taxonomy" id="1300345"/>
    <lineage>
        <taxon>Bacteria</taxon>
        <taxon>Pseudomonadati</taxon>
        <taxon>Pseudomonadota</taxon>
        <taxon>Gammaproteobacteria</taxon>
        <taxon>Lysobacterales</taxon>
        <taxon>Lysobacteraceae</taxon>
        <taxon>Noviluteimonas</taxon>
    </lineage>
</organism>
<feature type="signal peptide" evidence="1">
    <location>
        <begin position="1"/>
        <end position="25"/>
    </location>
</feature>
<keyword evidence="1" id="KW-0732">Signal</keyword>
<name>A0A0A2WGF7_9GAMM</name>
<dbReference type="OrthoDB" id="6059063at2"/>
<dbReference type="EMBL" id="JRKJ01000008">
    <property type="protein sequence ID" value="KGQ19266.1"/>
    <property type="molecule type" value="Genomic_DNA"/>
</dbReference>
<proteinExistence type="predicted"/>
<dbReference type="InterPro" id="IPR032710">
    <property type="entry name" value="NTF2-like_dom_sf"/>
</dbReference>
<sequence>MRARNRLGAAMLACGMALATSVSFAAEPAPAGDCWLAGFKAGDADAVAACYAEDAVLWLPGAGMAKGRAAIRDAYTGFFNAMTIKDATLTPIGGEEMGDVHVAWGTFSISVVDKASKAESVMVGRYTDVQRKVDGRWLYIADHASDDPQPAGK</sequence>
<protein>
    <recommendedName>
        <fullName evidence="2">SnoaL-like domain-containing protein</fullName>
    </recommendedName>
</protein>
<gene>
    <name evidence="3" type="ORF">LF41_2912</name>
</gene>
<dbReference type="CDD" id="cd00531">
    <property type="entry name" value="NTF2_like"/>
    <property type="match status" value="1"/>
</dbReference>
<evidence type="ECO:0000259" key="2">
    <source>
        <dbReference type="Pfam" id="PF12680"/>
    </source>
</evidence>
<dbReference type="eggNOG" id="COG4319">
    <property type="taxonomic scope" value="Bacteria"/>
</dbReference>
<dbReference type="NCBIfam" id="TIGR02246">
    <property type="entry name" value="SgcJ/EcaC family oxidoreductase"/>
    <property type="match status" value="1"/>
</dbReference>
<dbReference type="InterPro" id="IPR037401">
    <property type="entry name" value="SnoaL-like"/>
</dbReference>
<keyword evidence="4" id="KW-1185">Reference proteome</keyword>
<reference evidence="3 4" key="1">
    <citation type="submission" date="2014-09" db="EMBL/GenBank/DDBJ databases">
        <title>Genome sequences of Lysobacter dokdonensis DS-58.</title>
        <authorList>
            <person name="Kim J.F."/>
            <person name="Kwak M.-J."/>
        </authorList>
    </citation>
    <scope>NUCLEOTIDE SEQUENCE [LARGE SCALE GENOMIC DNA]</scope>
    <source>
        <strain evidence="3 4">DS-58</strain>
    </source>
</reference>
<evidence type="ECO:0000313" key="4">
    <source>
        <dbReference type="Proteomes" id="UP000030518"/>
    </source>
</evidence>
<feature type="chain" id="PRO_5001996494" description="SnoaL-like domain-containing protein" evidence="1">
    <location>
        <begin position="26"/>
        <end position="153"/>
    </location>
</feature>
<dbReference type="InterPro" id="IPR011944">
    <property type="entry name" value="Steroid_delta5-4_isomerase"/>
</dbReference>
<comment type="caution">
    <text evidence="3">The sequence shown here is derived from an EMBL/GenBank/DDBJ whole genome shotgun (WGS) entry which is preliminary data.</text>
</comment>
<dbReference type="Pfam" id="PF12680">
    <property type="entry name" value="SnoaL_2"/>
    <property type="match status" value="1"/>
</dbReference>
<dbReference type="AlphaFoldDB" id="A0A0A2WGF7"/>
<feature type="domain" description="SnoaL-like" evidence="2">
    <location>
        <begin position="35"/>
        <end position="138"/>
    </location>
</feature>
<evidence type="ECO:0000313" key="3">
    <source>
        <dbReference type="EMBL" id="KGQ19266.1"/>
    </source>
</evidence>
<dbReference type="RefSeq" id="WP_084073450.1">
    <property type="nucleotide sequence ID" value="NZ_JRKJ01000008.1"/>
</dbReference>
<dbReference type="PATRIC" id="fig|1300345.3.peg.1462"/>
<accession>A0A0A2WGF7</accession>
<dbReference type="STRING" id="1300345.LF41_2912"/>
<dbReference type="Gene3D" id="3.10.450.50">
    <property type="match status" value="1"/>
</dbReference>
<evidence type="ECO:0000256" key="1">
    <source>
        <dbReference type="SAM" id="SignalP"/>
    </source>
</evidence>
<dbReference type="SUPFAM" id="SSF54427">
    <property type="entry name" value="NTF2-like"/>
    <property type="match status" value="1"/>
</dbReference>